<dbReference type="RefSeq" id="WP_311899073.1">
    <property type="nucleotide sequence ID" value="NZ_JAUOES010000008.1"/>
</dbReference>
<dbReference type="Gene3D" id="3.30.70.1230">
    <property type="entry name" value="Nucleotide cyclase"/>
    <property type="match status" value="1"/>
</dbReference>
<dbReference type="InterPro" id="IPR001054">
    <property type="entry name" value="A/G_cyclase"/>
</dbReference>
<proteinExistence type="predicted"/>
<dbReference type="EMBL" id="JAUOES010000008">
    <property type="protein sequence ID" value="MDT3280372.1"/>
    <property type="molecule type" value="Genomic_DNA"/>
</dbReference>
<reference evidence="2 3" key="1">
    <citation type="submission" date="2023-07" db="EMBL/GenBank/DDBJ databases">
        <title>Novel Shewanella species isolated from Baltic Sea sediments.</title>
        <authorList>
            <person name="Martin-Rodriguez A.J."/>
        </authorList>
    </citation>
    <scope>NUCLEOTIDE SEQUENCE [LARGE SCALE GENOMIC DNA]</scope>
    <source>
        <strain evidence="2 3">SP2S1-2</strain>
    </source>
</reference>
<organism evidence="2 3">
    <name type="scientific">Shewanella scandinavica</name>
    <dbReference type="NCBI Taxonomy" id="3063538"/>
    <lineage>
        <taxon>Bacteria</taxon>
        <taxon>Pseudomonadati</taxon>
        <taxon>Pseudomonadota</taxon>
        <taxon>Gammaproteobacteria</taxon>
        <taxon>Alteromonadales</taxon>
        <taxon>Shewanellaceae</taxon>
        <taxon>Shewanella</taxon>
    </lineage>
</organism>
<dbReference type="CDD" id="cd07302">
    <property type="entry name" value="CHD"/>
    <property type="match status" value="1"/>
</dbReference>
<evidence type="ECO:0000313" key="3">
    <source>
        <dbReference type="Proteomes" id="UP001249505"/>
    </source>
</evidence>
<dbReference type="Pfam" id="PF18134">
    <property type="entry name" value="AGS_C"/>
    <property type="match status" value="1"/>
</dbReference>
<dbReference type="SUPFAM" id="SSF55073">
    <property type="entry name" value="Nucleotide cyclase"/>
    <property type="match status" value="1"/>
</dbReference>
<accession>A0ABU3FYB1</accession>
<comment type="caution">
    <text evidence="2">The sequence shown here is derived from an EMBL/GenBank/DDBJ whole genome shotgun (WGS) entry which is preliminary data.</text>
</comment>
<dbReference type="InterPro" id="IPR040511">
    <property type="entry name" value="AGS_C"/>
</dbReference>
<dbReference type="PROSITE" id="PS50125">
    <property type="entry name" value="GUANYLATE_CYCLASE_2"/>
    <property type="match status" value="1"/>
</dbReference>
<sequence>MRDKQFKYLFENELNRTKSKYSRANRHTDNNVAYNTRKYFESISEDSAINVGLEKGVLTTEGLESLPLEIQEEFVIQRFIRELFGKEDVNCVGIGSHPDFSAIEYNDSTVRQYICTIFFDIKGSTRLSLLYDLEQVFFIKNSILKTTIEIIRAFDGYVHRLMGDAVMAFFGSSFKTKEDAVIDALNCSMALKMFMDQSVKPHLESMGFDTIDFGFRVGCDFGGDDDVLWGAYGFDSVGEISPTGLPVDMASKLQGLADKNSVMLGQGLLDFIVWPERYSRPKMSSNDEVKYVTPNITHPDKKPLNYRMKMLDYEKALILSALPIGERSRDCKAVQGSDHIDYKCFVQENNDRKEYISASRCLNKGLDLEFSVSISKAAPFIFPIKLSLYKQNNGPYVPRSEKVEAETVSLSKIIYKSMPSLVGNNEPYSFLVPEKTAYRGLHTMRCVLEDANGKIVYENSIGVFIN</sequence>
<feature type="domain" description="Guanylate cyclase" evidence="1">
    <location>
        <begin position="115"/>
        <end position="254"/>
    </location>
</feature>
<evidence type="ECO:0000259" key="1">
    <source>
        <dbReference type="PROSITE" id="PS50125"/>
    </source>
</evidence>
<name>A0ABU3FYB1_9GAMM</name>
<keyword evidence="3" id="KW-1185">Reference proteome</keyword>
<protein>
    <submittedName>
        <fullName evidence="2">Adenylate/guanylate cyclase domain-containing protein</fullName>
    </submittedName>
</protein>
<dbReference type="Proteomes" id="UP001249505">
    <property type="component" value="Unassembled WGS sequence"/>
</dbReference>
<gene>
    <name evidence="2" type="ORF">Q4Q50_08725</name>
</gene>
<evidence type="ECO:0000313" key="2">
    <source>
        <dbReference type="EMBL" id="MDT3280372.1"/>
    </source>
</evidence>
<dbReference type="InterPro" id="IPR029787">
    <property type="entry name" value="Nucleotide_cyclase"/>
</dbReference>